<reference evidence="5 6" key="1">
    <citation type="submission" date="2022-05" db="EMBL/GenBank/DDBJ databases">
        <title>Flavobacterium sp., isolated from activated sludge.</title>
        <authorList>
            <person name="Ran Q."/>
        </authorList>
    </citation>
    <scope>NUCLEOTIDE SEQUENCE [LARGE SCALE GENOMIC DNA]</scope>
    <source>
        <strain evidence="5 6">HXWNR69</strain>
    </source>
</reference>
<keyword evidence="2" id="KW-0902">Two-component regulatory system</keyword>
<protein>
    <submittedName>
        <fullName evidence="5">Response regulator</fullName>
    </submittedName>
</protein>
<comment type="caution">
    <text evidence="3">Lacks conserved residue(s) required for the propagation of feature annotation.</text>
</comment>
<evidence type="ECO:0000256" key="1">
    <source>
        <dbReference type="ARBA" id="ARBA00022553"/>
    </source>
</evidence>
<dbReference type="InterPro" id="IPR001789">
    <property type="entry name" value="Sig_transdc_resp-reg_receiver"/>
</dbReference>
<dbReference type="EMBL" id="JAMLJN010000005">
    <property type="protein sequence ID" value="MCL9770351.1"/>
    <property type="molecule type" value="Genomic_DNA"/>
</dbReference>
<dbReference type="PANTHER" id="PTHR44591">
    <property type="entry name" value="STRESS RESPONSE REGULATOR PROTEIN 1"/>
    <property type="match status" value="1"/>
</dbReference>
<dbReference type="PROSITE" id="PS50110">
    <property type="entry name" value="RESPONSE_REGULATORY"/>
    <property type="match status" value="1"/>
</dbReference>
<comment type="caution">
    <text evidence="5">The sequence shown here is derived from an EMBL/GenBank/DDBJ whole genome shotgun (WGS) entry which is preliminary data.</text>
</comment>
<evidence type="ECO:0000313" key="5">
    <source>
        <dbReference type="EMBL" id="MCL9770351.1"/>
    </source>
</evidence>
<evidence type="ECO:0000256" key="2">
    <source>
        <dbReference type="ARBA" id="ARBA00023012"/>
    </source>
</evidence>
<dbReference type="InterPro" id="IPR011006">
    <property type="entry name" value="CheY-like_superfamily"/>
</dbReference>
<dbReference type="InterPro" id="IPR050595">
    <property type="entry name" value="Bact_response_regulator"/>
</dbReference>
<dbReference type="PANTHER" id="PTHR44591:SF14">
    <property type="entry name" value="PROTEIN PILG"/>
    <property type="match status" value="1"/>
</dbReference>
<keyword evidence="1" id="KW-0597">Phosphoprotein</keyword>
<dbReference type="Gene3D" id="3.40.50.2300">
    <property type="match status" value="1"/>
</dbReference>
<gene>
    <name evidence="5" type="ORF">NAT47_07965</name>
</gene>
<dbReference type="RefSeq" id="WP_250581871.1">
    <property type="nucleotide sequence ID" value="NZ_JAMLJN010000005.1"/>
</dbReference>
<feature type="domain" description="Response regulatory" evidence="4">
    <location>
        <begin position="2"/>
        <end position="118"/>
    </location>
</feature>
<dbReference type="Proteomes" id="UP001203342">
    <property type="component" value="Unassembled WGS sequence"/>
</dbReference>
<dbReference type="Pfam" id="PF00072">
    <property type="entry name" value="Response_reg"/>
    <property type="match status" value="1"/>
</dbReference>
<dbReference type="CDD" id="cd00156">
    <property type="entry name" value="REC"/>
    <property type="match status" value="1"/>
</dbReference>
<sequence length="124" mass="14465">MKILVIEKNEIIKNLIFHILQKEGYEIKLASNGKEAFDYLSEEVFNIVITNIHLQYYSGFELIALIKSKEDHKKTKIVVLSDNFTPDNMLRLYQMGIDDMIEKPFTPVEMICRIGKLSELINNK</sequence>
<organism evidence="5 6">
    <name type="scientific">Flavobacterium fragile</name>
    <dbReference type="NCBI Taxonomy" id="2949085"/>
    <lineage>
        <taxon>Bacteria</taxon>
        <taxon>Pseudomonadati</taxon>
        <taxon>Bacteroidota</taxon>
        <taxon>Flavobacteriia</taxon>
        <taxon>Flavobacteriales</taxon>
        <taxon>Flavobacteriaceae</taxon>
        <taxon>Flavobacterium</taxon>
    </lineage>
</organism>
<keyword evidence="6" id="KW-1185">Reference proteome</keyword>
<accession>A0ABT0THA1</accession>
<evidence type="ECO:0000259" key="4">
    <source>
        <dbReference type="PROSITE" id="PS50110"/>
    </source>
</evidence>
<evidence type="ECO:0000313" key="6">
    <source>
        <dbReference type="Proteomes" id="UP001203342"/>
    </source>
</evidence>
<name>A0ABT0THA1_9FLAO</name>
<dbReference type="SUPFAM" id="SSF52172">
    <property type="entry name" value="CheY-like"/>
    <property type="match status" value="1"/>
</dbReference>
<evidence type="ECO:0000256" key="3">
    <source>
        <dbReference type="PROSITE-ProRule" id="PRU00169"/>
    </source>
</evidence>
<dbReference type="SMART" id="SM00448">
    <property type="entry name" value="REC"/>
    <property type="match status" value="1"/>
</dbReference>
<proteinExistence type="predicted"/>